<organism evidence="1 2">
    <name type="scientific">Thermomonospora echinospora</name>
    <dbReference type="NCBI Taxonomy" id="1992"/>
    <lineage>
        <taxon>Bacteria</taxon>
        <taxon>Bacillati</taxon>
        <taxon>Actinomycetota</taxon>
        <taxon>Actinomycetes</taxon>
        <taxon>Streptosporangiales</taxon>
        <taxon>Thermomonosporaceae</taxon>
        <taxon>Thermomonospora</taxon>
    </lineage>
</organism>
<proteinExistence type="predicted"/>
<dbReference type="RefSeq" id="WP_103943327.1">
    <property type="nucleotide sequence ID" value="NZ_FNVO01000021.1"/>
</dbReference>
<evidence type="ECO:0000313" key="2">
    <source>
        <dbReference type="Proteomes" id="UP000236723"/>
    </source>
</evidence>
<accession>A0A1H6DSA2</accession>
<dbReference type="AlphaFoldDB" id="A0A1H6DSA2"/>
<dbReference type="EMBL" id="FNVO01000021">
    <property type="protein sequence ID" value="SEG87944.1"/>
    <property type="molecule type" value="Genomic_DNA"/>
</dbReference>
<sequence length="566" mass="60980">MTIPPNPSITTWTRLEPRTRVNDFGESVAARVEDPAWLLGRQWQLGEFAASSGGSPATVRMRVTAGRLSAYRGTGGSGATATGYDPMGLPLETLVEREPDHGDLGLRADGGRLFLRLLTQHGIGRFRKAFTAAYPLPVPDSGDPAIDAAVTADLGVLAGRVPDAAALATAFASGVVIPPLSAEEPPPTGGERRAAEAAAAEFRTAWASYVSRPGAEVTPWDSTRLEHAFALGARLGTDDVTLVAREYLGGALDWYDLDVAADGTQVPATQPSTDIVSTGIPTPIRYPGMPADRWWEFEDGRVHFGGIETGATDLGHMLLAEFATLYSNDWFTLPVELPVGTIARVSSLVVTDTFGIRTVIEAAAHPDWEMFRLRGGGPDTALFVLPPVAAHTMDGEPVEDVLLVRDEAANIVWGVEKLVEHQAGRPLDRHELHLAALRAAPPPPVPPPSQGDLDYRLRAAAPPEHWIPYVPQATADRLRLVRSALTRPVTGQPIPPLSRLLTAAGWLADEEVPREGARVMRQWRLARWTDGSTHLWQARRKRAGRGEASSGLRYDVLTRREGPPAG</sequence>
<dbReference type="Proteomes" id="UP000236723">
    <property type="component" value="Unassembled WGS sequence"/>
</dbReference>
<dbReference type="OrthoDB" id="9763471at2"/>
<reference evidence="2" key="1">
    <citation type="submission" date="2016-10" db="EMBL/GenBank/DDBJ databases">
        <authorList>
            <person name="Varghese N."/>
            <person name="Submissions S."/>
        </authorList>
    </citation>
    <scope>NUCLEOTIDE SEQUENCE [LARGE SCALE GENOMIC DNA]</scope>
    <source>
        <strain evidence="2">DSM 43163</strain>
    </source>
</reference>
<name>A0A1H6DSA2_9ACTN</name>
<gene>
    <name evidence="1" type="ORF">SAMN04489712_12142</name>
</gene>
<protein>
    <submittedName>
        <fullName evidence="1">Uncharacterized protein</fullName>
    </submittedName>
</protein>
<keyword evidence="2" id="KW-1185">Reference proteome</keyword>
<evidence type="ECO:0000313" key="1">
    <source>
        <dbReference type="EMBL" id="SEG87944.1"/>
    </source>
</evidence>